<evidence type="ECO:0000313" key="3">
    <source>
        <dbReference type="EMBL" id="KAK4594137.1"/>
    </source>
</evidence>
<evidence type="ECO:0000259" key="2">
    <source>
        <dbReference type="Pfam" id="PF12776"/>
    </source>
</evidence>
<dbReference type="PANTHER" id="PTHR46929:SF23">
    <property type="entry name" value="L10-INTERACTING MYB DOMAIN-CONTAINING PROTEIN-LIKE"/>
    <property type="match status" value="1"/>
</dbReference>
<sequence>MSKGKEKVSSKQFRWLSPMHETMLRILAQEAHKGNKPSSTFKAGSFALVAKEITTQFGVECHPSYVENRMRTLRTMWSTIQTIRKKSGFGWDDNLKMITCDPKTYQEEVMAHRKHAEYLNKKIDMYDELAIVVGKDTATGGFSKSYVDLEHEPDNGDNAEFVADNVEEGVVEKGKNTVESSTTGSRKRKHSASNADESVLTNLSDQLKEIAVALKEINRGSIDYTALYNEVMAMMADGYSEDMLATAFDHLCENEKTAWGFLAKNARLRKLWLDSFLFSQL</sequence>
<dbReference type="InterPro" id="IPR024752">
    <property type="entry name" value="Myb/SANT-like_dom"/>
</dbReference>
<dbReference type="Pfam" id="PF12776">
    <property type="entry name" value="Myb_DNA-bind_3"/>
    <property type="match status" value="1"/>
</dbReference>
<dbReference type="AlphaFoldDB" id="A0AAN7FK28"/>
<accession>A0AAN7FK28</accession>
<proteinExistence type="predicted"/>
<dbReference type="Proteomes" id="UP001324115">
    <property type="component" value="Unassembled WGS sequence"/>
</dbReference>
<dbReference type="PANTHER" id="PTHR46929">
    <property type="entry name" value="EXPRESSED PROTEIN"/>
    <property type="match status" value="1"/>
</dbReference>
<gene>
    <name evidence="3" type="ORF">RGQ29_017996</name>
</gene>
<evidence type="ECO:0000313" key="4">
    <source>
        <dbReference type="Proteomes" id="UP001324115"/>
    </source>
</evidence>
<evidence type="ECO:0000256" key="1">
    <source>
        <dbReference type="SAM" id="MobiDB-lite"/>
    </source>
</evidence>
<reference evidence="3 4" key="1">
    <citation type="journal article" date="2023" name="G3 (Bethesda)">
        <title>A haplotype-resolved chromosome-scale genome for Quercus rubra L. provides insights into the genetics of adaptive traits for red oak species.</title>
        <authorList>
            <person name="Kapoor B."/>
            <person name="Jenkins J."/>
            <person name="Schmutz J."/>
            <person name="Zhebentyayeva T."/>
            <person name="Kuelheim C."/>
            <person name="Coggeshall M."/>
            <person name="Heim C."/>
            <person name="Lasky J.R."/>
            <person name="Leites L."/>
            <person name="Islam-Faridi N."/>
            <person name="Romero-Severson J."/>
            <person name="DeLeo V.L."/>
            <person name="Lucas S.M."/>
            <person name="Lazic D."/>
            <person name="Gailing O."/>
            <person name="Carlson J."/>
            <person name="Staton M."/>
        </authorList>
    </citation>
    <scope>NUCLEOTIDE SEQUENCE [LARGE SCALE GENOMIC DNA]</scope>
    <source>
        <strain evidence="3">Pseudo-F2</strain>
    </source>
</reference>
<feature type="domain" description="Myb/SANT-like" evidence="2">
    <location>
        <begin position="14"/>
        <end position="104"/>
    </location>
</feature>
<keyword evidence="4" id="KW-1185">Reference proteome</keyword>
<comment type="caution">
    <text evidence="3">The sequence shown here is derived from an EMBL/GenBank/DDBJ whole genome shotgun (WGS) entry which is preliminary data.</text>
</comment>
<name>A0AAN7FK28_QUERU</name>
<organism evidence="3 4">
    <name type="scientific">Quercus rubra</name>
    <name type="common">Northern red oak</name>
    <name type="synonym">Quercus borealis</name>
    <dbReference type="NCBI Taxonomy" id="3512"/>
    <lineage>
        <taxon>Eukaryota</taxon>
        <taxon>Viridiplantae</taxon>
        <taxon>Streptophyta</taxon>
        <taxon>Embryophyta</taxon>
        <taxon>Tracheophyta</taxon>
        <taxon>Spermatophyta</taxon>
        <taxon>Magnoliopsida</taxon>
        <taxon>eudicotyledons</taxon>
        <taxon>Gunneridae</taxon>
        <taxon>Pentapetalae</taxon>
        <taxon>rosids</taxon>
        <taxon>fabids</taxon>
        <taxon>Fagales</taxon>
        <taxon>Fagaceae</taxon>
        <taxon>Quercus</taxon>
    </lineage>
</organism>
<feature type="region of interest" description="Disordered" evidence="1">
    <location>
        <begin position="175"/>
        <end position="195"/>
    </location>
</feature>
<dbReference type="EMBL" id="JAXUIC010000004">
    <property type="protein sequence ID" value="KAK4594137.1"/>
    <property type="molecule type" value="Genomic_DNA"/>
</dbReference>
<protein>
    <recommendedName>
        <fullName evidence="2">Myb/SANT-like domain-containing protein</fullName>
    </recommendedName>
</protein>